<keyword evidence="10" id="KW-1185">Reference proteome</keyword>
<keyword evidence="3 7" id="KW-0479">Metal-binding</keyword>
<dbReference type="EMBL" id="CP099418">
    <property type="protein sequence ID" value="USW46726.1"/>
    <property type="molecule type" value="Genomic_DNA"/>
</dbReference>
<evidence type="ECO:0000256" key="8">
    <source>
        <dbReference type="RuleBase" id="RU000461"/>
    </source>
</evidence>
<keyword evidence="5 7" id="KW-0408">Iron</keyword>
<dbReference type="InterPro" id="IPR047146">
    <property type="entry name" value="Cyt_P450_E_CYP52_fungi"/>
</dbReference>
<gene>
    <name evidence="9" type="ORF">Slin15195_G000450</name>
</gene>
<dbReference type="Proteomes" id="UP001056384">
    <property type="component" value="Chromosome 1"/>
</dbReference>
<dbReference type="InterPro" id="IPR001128">
    <property type="entry name" value="Cyt_P450"/>
</dbReference>
<dbReference type="Gene3D" id="1.10.630.10">
    <property type="entry name" value="Cytochrome P450"/>
    <property type="match status" value="1"/>
</dbReference>
<evidence type="ECO:0000256" key="2">
    <source>
        <dbReference type="ARBA" id="ARBA00010617"/>
    </source>
</evidence>
<evidence type="ECO:0000256" key="7">
    <source>
        <dbReference type="PIRSR" id="PIRSR602401-1"/>
    </source>
</evidence>
<evidence type="ECO:0000313" key="9">
    <source>
        <dbReference type="EMBL" id="USW46726.1"/>
    </source>
</evidence>
<organism evidence="9 10">
    <name type="scientific">Septoria linicola</name>
    <dbReference type="NCBI Taxonomy" id="215465"/>
    <lineage>
        <taxon>Eukaryota</taxon>
        <taxon>Fungi</taxon>
        <taxon>Dikarya</taxon>
        <taxon>Ascomycota</taxon>
        <taxon>Pezizomycotina</taxon>
        <taxon>Dothideomycetes</taxon>
        <taxon>Dothideomycetidae</taxon>
        <taxon>Mycosphaerellales</taxon>
        <taxon>Mycosphaerellaceae</taxon>
        <taxon>Septoria</taxon>
    </lineage>
</organism>
<dbReference type="PANTHER" id="PTHR24287">
    <property type="entry name" value="P450, PUTATIVE (EUROFUNG)-RELATED"/>
    <property type="match status" value="1"/>
</dbReference>
<dbReference type="PRINTS" id="PR00463">
    <property type="entry name" value="EP450I"/>
</dbReference>
<dbReference type="PANTHER" id="PTHR24287:SF5">
    <property type="entry name" value="P450, PUTATIVE (EUROFUNG)-RELATED"/>
    <property type="match status" value="1"/>
</dbReference>
<dbReference type="InterPro" id="IPR002401">
    <property type="entry name" value="Cyt_P450_E_grp-I"/>
</dbReference>
<keyword evidence="6 8" id="KW-0503">Monooxygenase</keyword>
<protein>
    <submittedName>
        <fullName evidence="9">Cytochrome P450</fullName>
    </submittedName>
</protein>
<evidence type="ECO:0000256" key="5">
    <source>
        <dbReference type="ARBA" id="ARBA00023004"/>
    </source>
</evidence>
<dbReference type="InterPro" id="IPR017972">
    <property type="entry name" value="Cyt_P450_CS"/>
</dbReference>
<reference evidence="9" key="1">
    <citation type="submission" date="2022-06" db="EMBL/GenBank/DDBJ databases">
        <title>Complete genome sequences of two strains of the flax pathogen Septoria linicola.</title>
        <authorList>
            <person name="Lapalu N."/>
            <person name="Simon A."/>
            <person name="Demenou B."/>
            <person name="Paumier D."/>
            <person name="Guillot M.-P."/>
            <person name="Gout L."/>
            <person name="Valade R."/>
        </authorList>
    </citation>
    <scope>NUCLEOTIDE SEQUENCE</scope>
    <source>
        <strain evidence="9">SE15195</strain>
    </source>
</reference>
<dbReference type="Pfam" id="PF00067">
    <property type="entry name" value="p450"/>
    <property type="match status" value="1"/>
</dbReference>
<dbReference type="PRINTS" id="PR00385">
    <property type="entry name" value="P450"/>
</dbReference>
<dbReference type="GO" id="GO:0016705">
    <property type="term" value="F:oxidoreductase activity, acting on paired donors, with incorporation or reduction of molecular oxygen"/>
    <property type="evidence" value="ECO:0007669"/>
    <property type="project" value="InterPro"/>
</dbReference>
<proteinExistence type="inferred from homology"/>
<evidence type="ECO:0000313" key="10">
    <source>
        <dbReference type="Proteomes" id="UP001056384"/>
    </source>
</evidence>
<keyword evidence="4 8" id="KW-0560">Oxidoreductase</keyword>
<evidence type="ECO:0000256" key="4">
    <source>
        <dbReference type="ARBA" id="ARBA00023002"/>
    </source>
</evidence>
<dbReference type="SUPFAM" id="SSF48264">
    <property type="entry name" value="Cytochrome P450"/>
    <property type="match status" value="1"/>
</dbReference>
<evidence type="ECO:0000256" key="1">
    <source>
        <dbReference type="ARBA" id="ARBA00001971"/>
    </source>
</evidence>
<dbReference type="GO" id="GO:0004497">
    <property type="term" value="F:monooxygenase activity"/>
    <property type="evidence" value="ECO:0007669"/>
    <property type="project" value="UniProtKB-KW"/>
</dbReference>
<evidence type="ECO:0000256" key="6">
    <source>
        <dbReference type="ARBA" id="ARBA00023033"/>
    </source>
</evidence>
<accession>A0A9Q9ECI2</accession>
<comment type="cofactor">
    <cofactor evidence="1 7">
        <name>heme</name>
        <dbReference type="ChEBI" id="CHEBI:30413"/>
    </cofactor>
</comment>
<name>A0A9Q9ECI2_9PEZI</name>
<sequence>MLLQGIALLFVPAPAWSVRGVAVVLVLALAYAARSIARNRRIARLGSRAPRFATRLPFGLDFIAQSLGRHRKCQSLMLWEAMLRITQNSRTVEVNVGGKDIIVTCDSQNIKAVLSTQFSSFGKGNKFRTDWREFLGSGIFNTDGEQWSTARALIRDQFKRDRLSDIEIFEKHTSRLIPMFILASGQSLDVRPLMFDYTLDIATDFLLGESKDCLGNPNNDFARAFSFIQKFHTRLLRMGAASGLMPRNELRKNLRIFNDFIDPFVQKALQFSQEELEGKPWTFLQAIAGQTRDAKFLRDQIVSVLLAGRDTTACTLTWVLYELAFAPHLVDALRKEIVRHVGLDGSPGFTELKEMRLLQHTIDETLRIYPAVPLNVREALEDTTLPRGGGLAGDEPVAILKGTTIVYSTQFMQLSDDIYPPPSEKSPDPAMFEPCRWETWRPRNHSYVPFHAGPRLCAGQQFAITEIGYTLVKILQRFSRIEPRGDLVHCNPRELSPIGSTSLPVRVYECRAAMKNEVVLQPAQPITLAFLP</sequence>
<dbReference type="CDD" id="cd11063">
    <property type="entry name" value="CYP52"/>
    <property type="match status" value="1"/>
</dbReference>
<feature type="binding site" description="axial binding residue" evidence="7">
    <location>
        <position position="457"/>
    </location>
    <ligand>
        <name>heme</name>
        <dbReference type="ChEBI" id="CHEBI:30413"/>
    </ligand>
    <ligandPart>
        <name>Fe</name>
        <dbReference type="ChEBI" id="CHEBI:18248"/>
    </ligandPart>
</feature>
<dbReference type="PROSITE" id="PS00086">
    <property type="entry name" value="CYTOCHROME_P450"/>
    <property type="match status" value="1"/>
</dbReference>
<dbReference type="AlphaFoldDB" id="A0A9Q9ECI2"/>
<dbReference type="GO" id="GO:0005506">
    <property type="term" value="F:iron ion binding"/>
    <property type="evidence" value="ECO:0007669"/>
    <property type="project" value="InterPro"/>
</dbReference>
<keyword evidence="7 8" id="KW-0349">Heme</keyword>
<comment type="similarity">
    <text evidence="2 8">Belongs to the cytochrome P450 family.</text>
</comment>
<dbReference type="GO" id="GO:0020037">
    <property type="term" value="F:heme binding"/>
    <property type="evidence" value="ECO:0007669"/>
    <property type="project" value="InterPro"/>
</dbReference>
<dbReference type="InterPro" id="IPR036396">
    <property type="entry name" value="Cyt_P450_sf"/>
</dbReference>
<evidence type="ECO:0000256" key="3">
    <source>
        <dbReference type="ARBA" id="ARBA00022723"/>
    </source>
</evidence>